<protein>
    <submittedName>
        <fullName evidence="2">Uncharacterized protein</fullName>
    </submittedName>
</protein>
<feature type="transmembrane region" description="Helical" evidence="1">
    <location>
        <begin position="6"/>
        <end position="24"/>
    </location>
</feature>
<accession>A0A0J1FSG4</accession>
<proteinExistence type="predicted"/>
<organism evidence="2 3">
    <name type="scientific">Desulfosporosinus acididurans</name>
    <dbReference type="NCBI Taxonomy" id="476652"/>
    <lineage>
        <taxon>Bacteria</taxon>
        <taxon>Bacillati</taxon>
        <taxon>Bacillota</taxon>
        <taxon>Clostridia</taxon>
        <taxon>Eubacteriales</taxon>
        <taxon>Desulfitobacteriaceae</taxon>
        <taxon>Desulfosporosinus</taxon>
    </lineage>
</organism>
<reference evidence="2 3" key="1">
    <citation type="submission" date="2015-06" db="EMBL/GenBank/DDBJ databases">
        <title>Draft genome of the moderately acidophilic sulfate reducer Candidatus Desulfosporosinus acididurans strain M1.</title>
        <authorList>
            <person name="Poehlein A."/>
            <person name="Petzsch P."/>
            <person name="Johnson B.D."/>
            <person name="Schloemann M."/>
            <person name="Daniel R."/>
            <person name="Muehling M."/>
        </authorList>
    </citation>
    <scope>NUCLEOTIDE SEQUENCE [LARGE SCALE GENOMIC DNA]</scope>
    <source>
        <strain evidence="2 3">M1</strain>
    </source>
</reference>
<comment type="caution">
    <text evidence="2">The sequence shown here is derived from an EMBL/GenBank/DDBJ whole genome shotgun (WGS) entry which is preliminary data.</text>
</comment>
<dbReference type="Proteomes" id="UP000036356">
    <property type="component" value="Unassembled WGS sequence"/>
</dbReference>
<evidence type="ECO:0000313" key="3">
    <source>
        <dbReference type="Proteomes" id="UP000036356"/>
    </source>
</evidence>
<evidence type="ECO:0000256" key="1">
    <source>
        <dbReference type="SAM" id="Phobius"/>
    </source>
</evidence>
<keyword evidence="1" id="KW-1133">Transmembrane helix</keyword>
<dbReference type="PATRIC" id="fig|476652.3.peg.1880"/>
<keyword evidence="3" id="KW-1185">Reference proteome</keyword>
<sequence>MNVTFNHLITDLLTFPAMGLLFLSNYPKSKPRSERGLYLFFWLVGAGIIELVMSMLGYYKYSNGWNVWWSTAFDLVFLPMMIIHQKYPPMAWVIALILGTTIFLSFQIPISQMK</sequence>
<keyword evidence="1" id="KW-0472">Membrane</keyword>
<gene>
    <name evidence="2" type="ORF">DEAC_c18180</name>
</gene>
<feature type="transmembrane region" description="Helical" evidence="1">
    <location>
        <begin position="36"/>
        <end position="59"/>
    </location>
</feature>
<dbReference type="EMBL" id="LDZY01000005">
    <property type="protein sequence ID" value="KLU66419.1"/>
    <property type="molecule type" value="Genomic_DNA"/>
</dbReference>
<dbReference type="InterPro" id="IPR048147">
    <property type="entry name" value="CBO0543-like"/>
</dbReference>
<name>A0A0J1FSG4_9FIRM</name>
<evidence type="ECO:0000313" key="2">
    <source>
        <dbReference type="EMBL" id="KLU66419.1"/>
    </source>
</evidence>
<feature type="transmembrane region" description="Helical" evidence="1">
    <location>
        <begin position="65"/>
        <end position="83"/>
    </location>
</feature>
<feature type="transmembrane region" description="Helical" evidence="1">
    <location>
        <begin position="90"/>
        <end position="110"/>
    </location>
</feature>
<keyword evidence="1" id="KW-0812">Transmembrane</keyword>
<dbReference type="AlphaFoldDB" id="A0A0J1FSG4"/>
<dbReference type="NCBIfam" id="NF041644">
    <property type="entry name" value="CBO0543_fam"/>
    <property type="match status" value="1"/>
</dbReference>